<feature type="compositionally biased region" description="Basic residues" evidence="1">
    <location>
        <begin position="42"/>
        <end position="52"/>
    </location>
</feature>
<proteinExistence type="predicted"/>
<dbReference type="WBParaSite" id="PSAMB.scaffold21size117079.g525.t1">
    <property type="protein sequence ID" value="PSAMB.scaffold21size117079.g525.t1"/>
    <property type="gene ID" value="PSAMB.scaffold21size117079.g525"/>
</dbReference>
<sequence length="150" mass="16146">MWRLIVETSPGEETPTSETAEFKRHPTPAVEAKSRAAPPRVNRARTSTRRPIARRRRLECRRSDACGPAPRIGRRSVNATVNDALIASSPAWSTERRDRARRGGVSPGSPVPYGQSDLTLALVADVLSSLPPLLATTPNERAAAVTASAS</sequence>
<feature type="region of interest" description="Disordered" evidence="1">
    <location>
        <begin position="88"/>
        <end position="115"/>
    </location>
</feature>
<dbReference type="Proteomes" id="UP000887566">
    <property type="component" value="Unplaced"/>
</dbReference>
<name>A0A914VLR7_9BILA</name>
<keyword evidence="2" id="KW-1185">Reference proteome</keyword>
<feature type="region of interest" description="Disordered" evidence="1">
    <location>
        <begin position="1"/>
        <end position="52"/>
    </location>
</feature>
<reference evidence="3" key="1">
    <citation type="submission" date="2022-11" db="UniProtKB">
        <authorList>
            <consortium name="WormBaseParasite"/>
        </authorList>
    </citation>
    <scope>IDENTIFICATION</scope>
</reference>
<feature type="compositionally biased region" description="Low complexity" evidence="1">
    <location>
        <begin position="7"/>
        <end position="19"/>
    </location>
</feature>
<evidence type="ECO:0000313" key="3">
    <source>
        <dbReference type="WBParaSite" id="PSAMB.scaffold21size117079.g525.t1"/>
    </source>
</evidence>
<evidence type="ECO:0000256" key="1">
    <source>
        <dbReference type="SAM" id="MobiDB-lite"/>
    </source>
</evidence>
<organism evidence="2 3">
    <name type="scientific">Plectus sambesii</name>
    <dbReference type="NCBI Taxonomy" id="2011161"/>
    <lineage>
        <taxon>Eukaryota</taxon>
        <taxon>Metazoa</taxon>
        <taxon>Ecdysozoa</taxon>
        <taxon>Nematoda</taxon>
        <taxon>Chromadorea</taxon>
        <taxon>Plectida</taxon>
        <taxon>Plectina</taxon>
        <taxon>Plectoidea</taxon>
        <taxon>Plectidae</taxon>
        <taxon>Plectus</taxon>
    </lineage>
</organism>
<dbReference type="AlphaFoldDB" id="A0A914VLR7"/>
<evidence type="ECO:0000313" key="2">
    <source>
        <dbReference type="Proteomes" id="UP000887566"/>
    </source>
</evidence>
<feature type="compositionally biased region" description="Low complexity" evidence="1">
    <location>
        <begin position="103"/>
        <end position="112"/>
    </location>
</feature>
<protein>
    <submittedName>
        <fullName evidence="3">Uncharacterized protein</fullName>
    </submittedName>
</protein>
<accession>A0A914VLR7</accession>